<reference evidence="1 2" key="1">
    <citation type="journal article" date="2015" name="Genome Announc.">
        <title>Complete Genome Sequence of Spiroplasma kunkelii Strain CR2-3x, Causal Agent of Corn Stunt Disease in Zea mays L.</title>
        <authorList>
            <person name="Davis R.E."/>
            <person name="Shao J."/>
            <person name="Dally E.L."/>
            <person name="Zhao Y."/>
            <person name="Gasparich G.E."/>
            <person name="Gaynor B.J."/>
            <person name="Athey J.C."/>
            <person name="Harrison N.A."/>
            <person name="Donofrio N."/>
        </authorList>
    </citation>
    <scope>NUCLEOTIDE SEQUENCE [LARGE SCALE GENOMIC DNA]</scope>
    <source>
        <strain evidence="1 2">CR2-3x</strain>
    </source>
</reference>
<protein>
    <submittedName>
        <fullName evidence="1">Spiroplasmavirus-related protein</fullName>
    </submittedName>
</protein>
<evidence type="ECO:0000313" key="1">
    <source>
        <dbReference type="EMBL" id="ALA98426.1"/>
    </source>
</evidence>
<sequence>MGFYGFLKQNLRYRDKKFKTKGKKDNRGKLTDFKSIWDIENKVSNVWWFEMDTVVGKNHLSSNLVLVEQSSKNYFVMKLKNHTAREVEKSLKILL</sequence>
<dbReference type="STRING" id="273035.SKUN_001568"/>
<dbReference type="AlphaFoldDB" id="A0A0K2JJK2"/>
<accession>A0A0K2JJK2</accession>
<proteinExistence type="predicted"/>
<dbReference type="Proteomes" id="UP000062963">
    <property type="component" value="Chromosome"/>
</dbReference>
<name>A0A0K2JJK2_SPIKU</name>
<dbReference type="EMBL" id="CP010899">
    <property type="protein sequence ID" value="ALA98426.1"/>
    <property type="molecule type" value="Genomic_DNA"/>
</dbReference>
<keyword evidence="2" id="KW-1185">Reference proteome</keyword>
<organism evidence="1 2">
    <name type="scientific">Spiroplasma kunkelii CR2-3x</name>
    <dbReference type="NCBI Taxonomy" id="273035"/>
    <lineage>
        <taxon>Bacteria</taxon>
        <taxon>Bacillati</taxon>
        <taxon>Mycoplasmatota</taxon>
        <taxon>Mollicutes</taxon>
        <taxon>Entomoplasmatales</taxon>
        <taxon>Spiroplasmataceae</taxon>
        <taxon>Spiroplasma</taxon>
    </lineage>
</organism>
<dbReference type="PATRIC" id="fig|273035.7.peg.1930"/>
<evidence type="ECO:0000313" key="2">
    <source>
        <dbReference type="Proteomes" id="UP000062963"/>
    </source>
</evidence>
<dbReference type="KEGG" id="skn:SKUN_001568"/>
<gene>
    <name evidence="1" type="ORF">SKUN_001568</name>
</gene>